<feature type="compositionally biased region" description="Basic and acidic residues" evidence="1">
    <location>
        <begin position="173"/>
        <end position="187"/>
    </location>
</feature>
<proteinExistence type="predicted"/>
<feature type="compositionally biased region" description="Pro residues" evidence="1">
    <location>
        <begin position="76"/>
        <end position="97"/>
    </location>
</feature>
<evidence type="ECO:0000256" key="1">
    <source>
        <dbReference type="SAM" id="MobiDB-lite"/>
    </source>
</evidence>
<accession>A0A6L2JG24</accession>
<feature type="compositionally biased region" description="Basic and acidic residues" evidence="1">
    <location>
        <begin position="200"/>
        <end position="213"/>
    </location>
</feature>
<dbReference type="AlphaFoldDB" id="A0A6L2JG24"/>
<comment type="caution">
    <text evidence="2">The sequence shown here is derived from an EMBL/GenBank/DDBJ whole genome shotgun (WGS) entry which is preliminary data.</text>
</comment>
<dbReference type="EMBL" id="BKCJ010000746">
    <property type="protein sequence ID" value="GEU35911.1"/>
    <property type="molecule type" value="Genomic_DNA"/>
</dbReference>
<sequence>MSVKYLNYVNLTSSSEEQLNKRTPLPPPRKKSLSPPQTPSKSISSKSTHYTSSSSPMSPNHPYVQTMDNGLSGPSNPSPPPCVSRPPPGFPNPPPKFKPLTSTQPLFVNINNNTPLIHNNAPPLEDIHHPPPNLGNQDFHNHPNILDFFILTTCLTSTTCFINVKDDKEKDKIRTKPNKIESKREAWKSPTKSKPSHSQESNKEKKIQTKETKTGDLGDKIICDLDKTTDFSQRSPQNCPKCGNPVKGDYCQGCAALRKKFKEDLFASAIKHGIIQDSFEPSNDNSNVANAPRDPFVVNQDPDKDSSQSPPQINHHCCYGCGDPLEGIFCHRCTLKLCGNGAHYGYNCPLKVPIIPDPKSFTNQAIKELPPTMQNVDPKYDLVHKSPNVFNLPSQLPFISCEFCRNDACYGYYCTP</sequence>
<feature type="region of interest" description="Disordered" evidence="1">
    <location>
        <begin position="277"/>
        <end position="308"/>
    </location>
</feature>
<name>A0A6L2JG24_TANCI</name>
<reference evidence="2" key="1">
    <citation type="journal article" date="2019" name="Sci. Rep.">
        <title>Draft genome of Tanacetum cinerariifolium, the natural source of mosquito coil.</title>
        <authorList>
            <person name="Yamashiro T."/>
            <person name="Shiraishi A."/>
            <person name="Satake H."/>
            <person name="Nakayama K."/>
        </authorList>
    </citation>
    <scope>NUCLEOTIDE SEQUENCE</scope>
</reference>
<evidence type="ECO:0000313" key="2">
    <source>
        <dbReference type="EMBL" id="GEU35911.1"/>
    </source>
</evidence>
<feature type="compositionally biased region" description="Polar residues" evidence="1">
    <location>
        <begin position="279"/>
        <end position="289"/>
    </location>
</feature>
<protein>
    <submittedName>
        <fullName evidence="2">Uncharacterized protein</fullName>
    </submittedName>
</protein>
<gene>
    <name evidence="2" type="ORF">Tci_007889</name>
</gene>
<organism evidence="2">
    <name type="scientific">Tanacetum cinerariifolium</name>
    <name type="common">Dalmatian daisy</name>
    <name type="synonym">Chrysanthemum cinerariifolium</name>
    <dbReference type="NCBI Taxonomy" id="118510"/>
    <lineage>
        <taxon>Eukaryota</taxon>
        <taxon>Viridiplantae</taxon>
        <taxon>Streptophyta</taxon>
        <taxon>Embryophyta</taxon>
        <taxon>Tracheophyta</taxon>
        <taxon>Spermatophyta</taxon>
        <taxon>Magnoliopsida</taxon>
        <taxon>eudicotyledons</taxon>
        <taxon>Gunneridae</taxon>
        <taxon>Pentapetalae</taxon>
        <taxon>asterids</taxon>
        <taxon>campanulids</taxon>
        <taxon>Asterales</taxon>
        <taxon>Asteraceae</taxon>
        <taxon>Asteroideae</taxon>
        <taxon>Anthemideae</taxon>
        <taxon>Anthemidinae</taxon>
        <taxon>Tanacetum</taxon>
    </lineage>
</organism>
<feature type="region of interest" description="Disordered" evidence="1">
    <location>
        <begin position="1"/>
        <end position="102"/>
    </location>
</feature>
<feature type="region of interest" description="Disordered" evidence="1">
    <location>
        <begin position="173"/>
        <end position="213"/>
    </location>
</feature>
<feature type="compositionally biased region" description="Low complexity" evidence="1">
    <location>
        <begin position="33"/>
        <end position="58"/>
    </location>
</feature>
<feature type="compositionally biased region" description="Polar residues" evidence="1">
    <location>
        <begin position="190"/>
        <end position="199"/>
    </location>
</feature>